<protein>
    <submittedName>
        <fullName evidence="2">Uncharacterized protein</fullName>
    </submittedName>
</protein>
<evidence type="ECO:0000256" key="1">
    <source>
        <dbReference type="SAM" id="MobiDB-lite"/>
    </source>
</evidence>
<accession>A0A1C7PHK6</accession>
<feature type="region of interest" description="Disordered" evidence="1">
    <location>
        <begin position="216"/>
        <end position="235"/>
    </location>
</feature>
<organism evidence="2 3">
    <name type="scientific">Akkermansia glycaniphila</name>
    <dbReference type="NCBI Taxonomy" id="1679444"/>
    <lineage>
        <taxon>Bacteria</taxon>
        <taxon>Pseudomonadati</taxon>
        <taxon>Verrucomicrobiota</taxon>
        <taxon>Verrucomicrobiia</taxon>
        <taxon>Verrucomicrobiales</taxon>
        <taxon>Akkermansiaceae</taxon>
        <taxon>Akkermansia</taxon>
    </lineage>
</organism>
<dbReference type="RefSeq" id="WP_067773734.1">
    <property type="nucleotide sequence ID" value="NZ_LIGX01000014.1"/>
</dbReference>
<reference evidence="3" key="1">
    <citation type="submission" date="2016-09" db="EMBL/GenBank/DDBJ databases">
        <authorList>
            <person name="Koehorst J."/>
        </authorList>
    </citation>
    <scope>NUCLEOTIDE SEQUENCE [LARGE SCALE GENOMIC DNA]</scope>
</reference>
<dbReference type="AlphaFoldDB" id="A0A1C7PHK6"/>
<dbReference type="EMBL" id="LT629973">
    <property type="protein sequence ID" value="SEH74365.1"/>
    <property type="molecule type" value="Genomic_DNA"/>
</dbReference>
<dbReference type="KEGG" id="agl:PYTT_0389"/>
<sequence length="235" mass="26867">MDQIIRTQARNTPLHTLKTWGELSKQEPHQFTRIFWDNANYGSGIEQLLKLEPLPYINTIPNVNTGVGCEPFLAELIQKGFQLTTRKGGNYQMTATLKDKKTSIRYCIYHAFNPVDTRQTLFAWNMYADERGTPRIVEKPGDFTMQAAIDNMNVRPGWVGDFDLCTKPRFNWEGALVEGSEKSAVYFMRGNTAAYFIADNPSYDVRPLARMLDEQLKKGMTRSTRPSKTTEGNHD</sequence>
<keyword evidence="3" id="KW-1185">Reference proteome</keyword>
<gene>
    <name evidence="2" type="ORF">PYTT_0389</name>
</gene>
<evidence type="ECO:0000313" key="3">
    <source>
        <dbReference type="Proteomes" id="UP000176204"/>
    </source>
</evidence>
<proteinExistence type="predicted"/>
<name>A0A1C7PHK6_9BACT</name>
<dbReference type="OrthoDB" id="206336at2"/>
<evidence type="ECO:0000313" key="2">
    <source>
        <dbReference type="EMBL" id="SEH74365.1"/>
    </source>
</evidence>
<feature type="compositionally biased region" description="Polar residues" evidence="1">
    <location>
        <begin position="221"/>
        <end position="235"/>
    </location>
</feature>
<dbReference type="Proteomes" id="UP000176204">
    <property type="component" value="Chromosome I"/>
</dbReference>